<evidence type="ECO:0000313" key="3">
    <source>
        <dbReference type="EMBL" id="BCD99735.1"/>
    </source>
</evidence>
<dbReference type="KEGG" id="marq:MARGE09_P3937"/>
<feature type="signal peptide" evidence="1">
    <location>
        <begin position="1"/>
        <end position="21"/>
    </location>
</feature>
<dbReference type="InterPro" id="IPR041443">
    <property type="entry name" value="Exop_C"/>
</dbReference>
<dbReference type="Proteomes" id="UP001320119">
    <property type="component" value="Chromosome"/>
</dbReference>
<name>A0AAN2BM58_9GAMM</name>
<keyword evidence="1" id="KW-0732">Signal</keyword>
<feature type="domain" description="ExoP galactose-binding-like" evidence="2">
    <location>
        <begin position="225"/>
        <end position="329"/>
    </location>
</feature>
<dbReference type="SUPFAM" id="SSF49785">
    <property type="entry name" value="Galactose-binding domain-like"/>
    <property type="match status" value="1"/>
</dbReference>
<sequence length="509" mass="54925">MLPFRRPALFSLCCSVLLLTACTGSDTPRSSSMAASSSSAVVSSISSQQVQSSSAPSAFLNAGADITASNSQLVRLTAQTNEDSEVQWHQVAGPSVSWLQQNGVQAVLITPDITTTETLTLEATVNGLVDTVSISVQPCNANISEDMIFEECTAPGFGAWVSYESGPATGPFFHQDGQGDYHVQWQSVDTGDAEHNQAIEISWNANDPDNTKAVRGWFGLAMPGIAATQGADLTDYANGELTFDMRMVYHEQPSNAAGFIVKMECIHPCSSAEMPIANSASFEWQTHRYPVSQLRATGLDITQVNHAFVIQPDWFNQEQNVTIQIDNIKLSPTVERPPVAEGCIAAGNVSYTLSREANPSADQQEAYNLITAAMDEAVKNYNCYSNLSRHLSVQYNPSVQTADGSTNGNIRFGSRASMHPVTAMHEIAHTFGAGGSNTFRNLVVDGIFQGQNATAKIREITGDNTDVINSDGTHFWPYGLNYISEGGSQQDLINHCLMVEAIYLDLVGQ</sequence>
<reference evidence="3 4" key="1">
    <citation type="journal article" date="2022" name="IScience">
        <title>An ultrasensitive nanofiber-based assay for enzymatic hydrolysis and deep-sea microbial degradation of cellulose.</title>
        <authorList>
            <person name="Tsudome M."/>
            <person name="Tachioka M."/>
            <person name="Miyazaki M."/>
            <person name="Uchimura K."/>
            <person name="Tsuda M."/>
            <person name="Takaki Y."/>
            <person name="Deguchi S."/>
        </authorList>
    </citation>
    <scope>NUCLEOTIDE SEQUENCE [LARGE SCALE GENOMIC DNA]</scope>
    <source>
        <strain evidence="3 4">GE09</strain>
    </source>
</reference>
<evidence type="ECO:0000256" key="1">
    <source>
        <dbReference type="SAM" id="SignalP"/>
    </source>
</evidence>
<proteinExistence type="predicted"/>
<organism evidence="3 4">
    <name type="scientific">Marinagarivorans cellulosilyticus</name>
    <dbReference type="NCBI Taxonomy" id="2721545"/>
    <lineage>
        <taxon>Bacteria</taxon>
        <taxon>Pseudomonadati</taxon>
        <taxon>Pseudomonadota</taxon>
        <taxon>Gammaproteobacteria</taxon>
        <taxon>Cellvibrionales</taxon>
        <taxon>Cellvibrionaceae</taxon>
        <taxon>Marinagarivorans</taxon>
    </lineage>
</organism>
<evidence type="ECO:0000313" key="4">
    <source>
        <dbReference type="Proteomes" id="UP001320119"/>
    </source>
</evidence>
<gene>
    <name evidence="3" type="ORF">MARGE09_P3937</name>
</gene>
<dbReference type="EMBL" id="AP023086">
    <property type="protein sequence ID" value="BCD99735.1"/>
    <property type="molecule type" value="Genomic_DNA"/>
</dbReference>
<dbReference type="PROSITE" id="PS51257">
    <property type="entry name" value="PROKAR_LIPOPROTEIN"/>
    <property type="match status" value="1"/>
</dbReference>
<keyword evidence="4" id="KW-1185">Reference proteome</keyword>
<dbReference type="InterPro" id="IPR008979">
    <property type="entry name" value="Galactose-bd-like_sf"/>
</dbReference>
<protein>
    <recommendedName>
        <fullName evidence="2">ExoP galactose-binding-like domain-containing protein</fullName>
    </recommendedName>
</protein>
<feature type="chain" id="PRO_5042896127" description="ExoP galactose-binding-like domain-containing protein" evidence="1">
    <location>
        <begin position="22"/>
        <end position="509"/>
    </location>
</feature>
<accession>A0AAN2BM58</accession>
<dbReference type="Pfam" id="PF18559">
    <property type="entry name" value="Exop_C"/>
    <property type="match status" value="1"/>
</dbReference>
<evidence type="ECO:0000259" key="2">
    <source>
        <dbReference type="Pfam" id="PF18559"/>
    </source>
</evidence>
<dbReference type="AlphaFoldDB" id="A0AAN2BM58"/>
<dbReference type="Gene3D" id="2.60.120.430">
    <property type="entry name" value="Galactose-binding lectin"/>
    <property type="match status" value="1"/>
</dbReference>